<dbReference type="Proteomes" id="UP001307839">
    <property type="component" value="Unassembled WGS sequence"/>
</dbReference>
<evidence type="ECO:0000256" key="1">
    <source>
        <dbReference type="SAM" id="Coils"/>
    </source>
</evidence>
<sequence>MVGITLVSNNAIPLNGVSTGVVNINAGAEAQAVKTEEDPLKLSFSGAAASNKSEANESVESGEPEHIQQLRKMIERLRKQLEQQQKQLQEIMSSNMEATAKASAVAAAQSAVSATMSALMTANAQLVKALLDAGGGGTGSMVSTTA</sequence>
<feature type="compositionally biased region" description="Low complexity" evidence="2">
    <location>
        <begin position="47"/>
        <end position="61"/>
    </location>
</feature>
<reference evidence="3 4" key="1">
    <citation type="submission" date="2024-01" db="EMBL/GenBank/DDBJ databases">
        <title>Unpublished Manusciprt.</title>
        <authorList>
            <person name="Duman M."/>
            <person name="Valdes E.G."/>
            <person name="Ajmi N."/>
            <person name="Altun S."/>
            <person name="Saticioglu I.B."/>
        </authorList>
    </citation>
    <scope>NUCLEOTIDE SEQUENCE [LARGE SCALE GENOMIC DNA]</scope>
    <source>
        <strain evidence="3 4">120P</strain>
    </source>
</reference>
<evidence type="ECO:0000256" key="2">
    <source>
        <dbReference type="SAM" id="MobiDB-lite"/>
    </source>
</evidence>
<dbReference type="EMBL" id="JAZDQP010000006">
    <property type="protein sequence ID" value="MEE1866839.1"/>
    <property type="molecule type" value="Genomic_DNA"/>
</dbReference>
<gene>
    <name evidence="3" type="ORF">V0R53_10560</name>
</gene>
<accession>A0AB35WXP9</accession>
<evidence type="ECO:0000313" key="4">
    <source>
        <dbReference type="Proteomes" id="UP001307839"/>
    </source>
</evidence>
<dbReference type="AlphaFoldDB" id="A0AB35WXP9"/>
<comment type="caution">
    <text evidence="3">The sequence shown here is derived from an EMBL/GenBank/DDBJ whole genome shotgun (WGS) entry which is preliminary data.</text>
</comment>
<protein>
    <submittedName>
        <fullName evidence="3">Uncharacterized protein</fullName>
    </submittedName>
</protein>
<name>A0AB35WXP9_9PSED</name>
<organism evidence="3 4">
    <name type="scientific">Pseudomonas auratipiscis</name>
    <dbReference type="NCBI Taxonomy" id="3115853"/>
    <lineage>
        <taxon>Bacteria</taxon>
        <taxon>Pseudomonadati</taxon>
        <taxon>Pseudomonadota</taxon>
        <taxon>Gammaproteobacteria</taxon>
        <taxon>Pseudomonadales</taxon>
        <taxon>Pseudomonadaceae</taxon>
        <taxon>Pseudomonas</taxon>
    </lineage>
</organism>
<feature type="coiled-coil region" evidence="1">
    <location>
        <begin position="67"/>
        <end position="101"/>
    </location>
</feature>
<proteinExistence type="predicted"/>
<evidence type="ECO:0000313" key="3">
    <source>
        <dbReference type="EMBL" id="MEE1866839.1"/>
    </source>
</evidence>
<keyword evidence="1" id="KW-0175">Coiled coil</keyword>
<feature type="region of interest" description="Disordered" evidence="2">
    <location>
        <begin position="46"/>
        <end position="65"/>
    </location>
</feature>
<dbReference type="RefSeq" id="WP_330079483.1">
    <property type="nucleotide sequence ID" value="NZ_JAZDCU010000009.1"/>
</dbReference>
<keyword evidence="4" id="KW-1185">Reference proteome</keyword>